<accession>A0ACB8TRP1</accession>
<evidence type="ECO:0000313" key="1">
    <source>
        <dbReference type="EMBL" id="KAI0084509.1"/>
    </source>
</evidence>
<reference evidence="1" key="1">
    <citation type="journal article" date="2021" name="Environ. Microbiol.">
        <title>Gene family expansions and transcriptome signatures uncover fungal adaptations to wood decay.</title>
        <authorList>
            <person name="Hage H."/>
            <person name="Miyauchi S."/>
            <person name="Viragh M."/>
            <person name="Drula E."/>
            <person name="Min B."/>
            <person name="Chaduli D."/>
            <person name="Navarro D."/>
            <person name="Favel A."/>
            <person name="Norest M."/>
            <person name="Lesage-Meessen L."/>
            <person name="Balint B."/>
            <person name="Merenyi Z."/>
            <person name="de Eugenio L."/>
            <person name="Morin E."/>
            <person name="Martinez A.T."/>
            <person name="Baldrian P."/>
            <person name="Stursova M."/>
            <person name="Martinez M.J."/>
            <person name="Novotny C."/>
            <person name="Magnuson J.K."/>
            <person name="Spatafora J.W."/>
            <person name="Maurice S."/>
            <person name="Pangilinan J."/>
            <person name="Andreopoulos W."/>
            <person name="LaButti K."/>
            <person name="Hundley H."/>
            <person name="Na H."/>
            <person name="Kuo A."/>
            <person name="Barry K."/>
            <person name="Lipzen A."/>
            <person name="Henrissat B."/>
            <person name="Riley R."/>
            <person name="Ahrendt S."/>
            <person name="Nagy L.G."/>
            <person name="Grigoriev I.V."/>
            <person name="Martin F."/>
            <person name="Rosso M.N."/>
        </authorList>
    </citation>
    <scope>NUCLEOTIDE SEQUENCE</scope>
    <source>
        <strain evidence="1">CBS 384.51</strain>
    </source>
</reference>
<dbReference type="Proteomes" id="UP001055072">
    <property type="component" value="Unassembled WGS sequence"/>
</dbReference>
<proteinExistence type="predicted"/>
<evidence type="ECO:0000313" key="2">
    <source>
        <dbReference type="Proteomes" id="UP001055072"/>
    </source>
</evidence>
<organism evidence="1 2">
    <name type="scientific">Irpex rosettiformis</name>
    <dbReference type="NCBI Taxonomy" id="378272"/>
    <lineage>
        <taxon>Eukaryota</taxon>
        <taxon>Fungi</taxon>
        <taxon>Dikarya</taxon>
        <taxon>Basidiomycota</taxon>
        <taxon>Agaricomycotina</taxon>
        <taxon>Agaricomycetes</taxon>
        <taxon>Polyporales</taxon>
        <taxon>Irpicaceae</taxon>
        <taxon>Irpex</taxon>
    </lineage>
</organism>
<sequence length="81" mass="9292">MRPAPHQNEGQSGNQEDRVAEDPLSYDTQPLWNDTARRNREIFTEIFRPVPTNLNRSQSAYDVCYRASGLLRAILNSNICL</sequence>
<dbReference type="EMBL" id="MU274941">
    <property type="protein sequence ID" value="KAI0084509.1"/>
    <property type="molecule type" value="Genomic_DNA"/>
</dbReference>
<keyword evidence="2" id="KW-1185">Reference proteome</keyword>
<gene>
    <name evidence="1" type="ORF">BDY19DRAFT_524643</name>
</gene>
<protein>
    <submittedName>
        <fullName evidence="1">Uncharacterized protein</fullName>
    </submittedName>
</protein>
<comment type="caution">
    <text evidence="1">The sequence shown here is derived from an EMBL/GenBank/DDBJ whole genome shotgun (WGS) entry which is preliminary data.</text>
</comment>
<name>A0ACB8TRP1_9APHY</name>